<dbReference type="EMBL" id="ABJB011118188">
    <property type="status" value="NOT_ANNOTATED_CDS"/>
    <property type="molecule type" value="Genomic_DNA"/>
</dbReference>
<dbReference type="InterPro" id="IPR036638">
    <property type="entry name" value="HLH_DNA-bd_sf"/>
</dbReference>
<evidence type="ECO:0000256" key="1">
    <source>
        <dbReference type="SAM" id="MobiDB-lite"/>
    </source>
</evidence>
<dbReference type="AlphaFoldDB" id="B7P7J9"/>
<reference evidence="3 5" key="1">
    <citation type="submission" date="2008-03" db="EMBL/GenBank/DDBJ databases">
        <title>Annotation of Ixodes scapularis.</title>
        <authorList>
            <consortium name="Ixodes scapularis Genome Project Consortium"/>
            <person name="Caler E."/>
            <person name="Hannick L.I."/>
            <person name="Bidwell S."/>
            <person name="Joardar V."/>
            <person name="Thiagarajan M."/>
            <person name="Amedeo P."/>
            <person name="Galinsky K.J."/>
            <person name="Schobel S."/>
            <person name="Inman J."/>
            <person name="Hostetler J."/>
            <person name="Miller J."/>
            <person name="Hammond M."/>
            <person name="Megy K."/>
            <person name="Lawson D."/>
            <person name="Kodira C."/>
            <person name="Sutton G."/>
            <person name="Meyer J."/>
            <person name="Hill C.A."/>
            <person name="Birren B."/>
            <person name="Nene V."/>
            <person name="Collins F."/>
            <person name="Alarcon-Chaidez F."/>
            <person name="Wikel S."/>
            <person name="Strausberg R."/>
        </authorList>
    </citation>
    <scope>NUCLEOTIDE SEQUENCE [LARGE SCALE GENOMIC DNA]</scope>
    <source>
        <strain evidence="5">Wikel</strain>
        <strain evidence="3">Wikel colony</strain>
    </source>
</reference>
<dbReference type="PaxDb" id="6945-B7P7J9"/>
<gene>
    <name evidence="3" type="ORF">IscW_ISCW017248</name>
</gene>
<name>B7P7J9_IXOSC</name>
<dbReference type="EnsemblMetazoa" id="ISCW017248-RA">
    <property type="protein sequence ID" value="ISCW017248-PA"/>
    <property type="gene ID" value="ISCW017248"/>
</dbReference>
<feature type="compositionally biased region" description="Polar residues" evidence="1">
    <location>
        <begin position="707"/>
        <end position="721"/>
    </location>
</feature>
<dbReference type="VEuPathDB" id="VectorBase:ISCW017248"/>
<dbReference type="VEuPathDB" id="VectorBase:ISCI017248"/>
<feature type="region of interest" description="Disordered" evidence="1">
    <location>
        <begin position="149"/>
        <end position="204"/>
    </location>
</feature>
<protein>
    <recommendedName>
        <fullName evidence="2">BHLH domain-containing protein</fullName>
    </recommendedName>
</protein>
<dbReference type="Pfam" id="PF00010">
    <property type="entry name" value="HLH"/>
    <property type="match status" value="1"/>
</dbReference>
<organism>
    <name type="scientific">Ixodes scapularis</name>
    <name type="common">Black-legged tick</name>
    <name type="synonym">Deer tick</name>
    <dbReference type="NCBI Taxonomy" id="6945"/>
    <lineage>
        <taxon>Eukaryota</taxon>
        <taxon>Metazoa</taxon>
        <taxon>Ecdysozoa</taxon>
        <taxon>Arthropoda</taxon>
        <taxon>Chelicerata</taxon>
        <taxon>Arachnida</taxon>
        <taxon>Acari</taxon>
        <taxon>Parasitiformes</taxon>
        <taxon>Ixodida</taxon>
        <taxon>Ixodoidea</taxon>
        <taxon>Ixodidae</taxon>
        <taxon>Ixodinae</taxon>
        <taxon>Ixodes</taxon>
    </lineage>
</organism>
<evidence type="ECO:0000313" key="3">
    <source>
        <dbReference type="EMBL" id="EEC02571.1"/>
    </source>
</evidence>
<feature type="region of interest" description="Disordered" evidence="1">
    <location>
        <begin position="339"/>
        <end position="364"/>
    </location>
</feature>
<feature type="region of interest" description="Disordered" evidence="1">
    <location>
        <begin position="1133"/>
        <end position="1185"/>
    </location>
</feature>
<proteinExistence type="evidence at protein level"/>
<keyword evidence="6" id="KW-1267">Proteomics identification</keyword>
<dbReference type="InterPro" id="IPR011598">
    <property type="entry name" value="bHLH_dom"/>
</dbReference>
<feature type="compositionally biased region" description="Low complexity" evidence="1">
    <location>
        <begin position="1003"/>
        <end position="1012"/>
    </location>
</feature>
<dbReference type="Proteomes" id="UP000001555">
    <property type="component" value="Unassembled WGS sequence"/>
</dbReference>
<dbReference type="EMBL" id="ABJB010787047">
    <property type="status" value="NOT_ANNOTATED_CDS"/>
    <property type="molecule type" value="Genomic_DNA"/>
</dbReference>
<feature type="compositionally biased region" description="Low complexity" evidence="1">
    <location>
        <begin position="866"/>
        <end position="878"/>
    </location>
</feature>
<dbReference type="EMBL" id="ABJB010445710">
    <property type="status" value="NOT_ANNOTATED_CDS"/>
    <property type="molecule type" value="Genomic_DNA"/>
</dbReference>
<dbReference type="PROSITE" id="PS50888">
    <property type="entry name" value="BHLH"/>
    <property type="match status" value="1"/>
</dbReference>
<reference evidence="4" key="2">
    <citation type="submission" date="2020-05" db="UniProtKB">
        <authorList>
            <consortium name="EnsemblMetazoa"/>
        </authorList>
    </citation>
    <scope>IDENTIFICATION</scope>
    <source>
        <strain evidence="4">wikel</strain>
    </source>
</reference>
<dbReference type="SUPFAM" id="SSF47459">
    <property type="entry name" value="HLH, helix-loop-helix DNA-binding domain"/>
    <property type="match status" value="1"/>
</dbReference>
<evidence type="ECO:0000313" key="4">
    <source>
        <dbReference type="EnsemblMetazoa" id="ISCW017248-PA"/>
    </source>
</evidence>
<feature type="compositionally biased region" description="Low complexity" evidence="1">
    <location>
        <begin position="170"/>
        <end position="179"/>
    </location>
</feature>
<feature type="region of interest" description="Disordered" evidence="1">
    <location>
        <begin position="651"/>
        <end position="844"/>
    </location>
</feature>
<feature type="compositionally biased region" description="Low complexity" evidence="1">
    <location>
        <begin position="907"/>
        <end position="930"/>
    </location>
</feature>
<dbReference type="InParanoid" id="B7P7J9"/>
<dbReference type="EMBL" id="ABJB010043096">
    <property type="status" value="NOT_ANNOTATED_CDS"/>
    <property type="molecule type" value="Genomic_DNA"/>
</dbReference>
<feature type="compositionally biased region" description="Low complexity" evidence="1">
    <location>
        <begin position="728"/>
        <end position="747"/>
    </location>
</feature>
<dbReference type="OrthoDB" id="6507644at2759"/>
<feature type="compositionally biased region" description="Basic and acidic residues" evidence="1">
    <location>
        <begin position="651"/>
        <end position="661"/>
    </location>
</feature>
<dbReference type="EMBL" id="DS652292">
    <property type="protein sequence ID" value="EEC02571.1"/>
    <property type="molecule type" value="Genomic_DNA"/>
</dbReference>
<feature type="compositionally biased region" description="Low complexity" evidence="1">
    <location>
        <begin position="475"/>
        <end position="484"/>
    </location>
</feature>
<evidence type="ECO:0000313" key="5">
    <source>
        <dbReference type="Proteomes" id="UP000001555"/>
    </source>
</evidence>
<dbReference type="HOGENOM" id="CLU_271184_0_0_1"/>
<dbReference type="EMBL" id="ABJB010876150">
    <property type="status" value="NOT_ANNOTATED_CDS"/>
    <property type="molecule type" value="Genomic_DNA"/>
</dbReference>
<dbReference type="EMBL" id="ABJB010845493">
    <property type="status" value="NOT_ANNOTATED_CDS"/>
    <property type="molecule type" value="Genomic_DNA"/>
</dbReference>
<dbReference type="SMART" id="SM00353">
    <property type="entry name" value="HLH"/>
    <property type="match status" value="1"/>
</dbReference>
<feature type="compositionally biased region" description="Polar residues" evidence="1">
    <location>
        <begin position="526"/>
        <end position="537"/>
    </location>
</feature>
<accession>B7P7J9</accession>
<feature type="domain" description="BHLH" evidence="2">
    <location>
        <begin position="1008"/>
        <end position="1060"/>
    </location>
</feature>
<feature type="compositionally biased region" description="Basic and acidic residues" evidence="1">
    <location>
        <begin position="339"/>
        <end position="349"/>
    </location>
</feature>
<feature type="compositionally biased region" description="Low complexity" evidence="1">
    <location>
        <begin position="786"/>
        <end position="795"/>
    </location>
</feature>
<dbReference type="EMBL" id="ABJB010112347">
    <property type="status" value="NOT_ANNOTATED_CDS"/>
    <property type="molecule type" value="Genomic_DNA"/>
</dbReference>
<feature type="region of interest" description="Disordered" evidence="1">
    <location>
        <begin position="440"/>
        <end position="560"/>
    </location>
</feature>
<feature type="compositionally biased region" description="Low complexity" evidence="1">
    <location>
        <begin position="766"/>
        <end position="779"/>
    </location>
</feature>
<dbReference type="Gene3D" id="4.10.280.10">
    <property type="entry name" value="Helix-loop-helix DNA-binding domain"/>
    <property type="match status" value="1"/>
</dbReference>
<feature type="compositionally biased region" description="Polar residues" evidence="1">
    <location>
        <begin position="685"/>
        <end position="694"/>
    </location>
</feature>
<dbReference type="GO" id="GO:0046983">
    <property type="term" value="F:protein dimerization activity"/>
    <property type="evidence" value="ECO:0007669"/>
    <property type="project" value="InterPro"/>
</dbReference>
<feature type="compositionally biased region" description="Low complexity" evidence="1">
    <location>
        <begin position="1147"/>
        <end position="1159"/>
    </location>
</feature>
<feature type="region of interest" description="Disordered" evidence="1">
    <location>
        <begin position="966"/>
        <end position="1014"/>
    </location>
</feature>
<dbReference type="EMBL" id="ABJB010199451">
    <property type="status" value="NOT_ANNOTATED_CDS"/>
    <property type="molecule type" value="Genomic_DNA"/>
</dbReference>
<dbReference type="EMBL" id="ABJB011022149">
    <property type="status" value="NOT_ANNOTATED_CDS"/>
    <property type="molecule type" value="Genomic_DNA"/>
</dbReference>
<dbReference type="VEuPathDB" id="VectorBase:ISCP_034023"/>
<sequence length="1197" mass="128017">MCEVRSVCVLRTLVGVEAFPDPTAISEGALGGSRGQYRRRTRYRSAERLRSPLGLTPFVCLRGSGGALEVRSARAAFSELGRCCNFVRTEPHQEPRPSVNRAGAAPLGRPLHNAWNLKLLGLRRAQQQQRARQKPRTGPVVVCLRQCLSSPKKPEPEPSQGVGAEGAGEAGAEPGLPEATSPSEESPCAGTDGAGRPLLADMPDLLSSSADSVNLEDSQEEREAMPCLEPLLDRAKESGSPEMPLLTPAKLHQVPSPDPDPAAEKARSALKRFQGNVEVDSIDGVDFFSFSSAEELLEFTHSMDCFPTIKGWRRKAFCAERQQVDRALEQTTQWVLEQQRSDCGARSDPDQSPGSPASADGGHPANRRVALFSFCTGRELSREVRCAFVSSSLDEFLEHRAELRVSQLAQLRPNIRPPPVGAGVLALTVFGHEEPKKRAAGVSARAYRDPHRTARTAKVPDPAPKSGLVPKSEPVETPEAAQEPEAAKKSLRIQKLEPESEPVQEAEPVRKSRLVRKSGLVRTPKQCRSTSGTRRAMSSQEESSEPTPSPAKRIKQEPPEEEFLAMTSRCLGVSEPADVPGATLDVVADFPMVPPATLTPRQQELLDRLVASTQSSRPLTVALSAEPTFVCPQLNGRDANAAARALATEPVRRQLFEDSPPRAKAKSAPATQGSVSKTAVAATLASGSSNSKTPRVSAFRYWGSKTVAASTPGSDSNSPTARGSDPETTSPTSKSSVSKVRTPTSKSSDPKTPTATSKPWAWKTQTPTSRTSTPAATPARTPPASSPANSPDASSGTPGRGGQCAGVPRRRRGRGGGSLGVSRGSTRSRRPIRLPARFQDSELLLSPTAWDQLLSALPPRAPRPEPVVAAGPASPPAERQCGWRSRASLCVPQRQDTAPTPPRARDSSSSSSSSWSSSSSSGSSSGSSTSPAAAADPKEKDVGGRTVLHHLATQRTKGLVSLGSLAKPAEDDSLSDTSEQLSSEEEEAGTPSTPPLPSEEAESAAVDEVTAVKASRERVRRKQLMDLFVRLQNAVFSGPSERPLPKVSILQQALRYLSCLKTLSHHLDGEKRRLRRRQLDLQTCLAAARKGHTFLSRLEPLPPSQPVPRLVAQVCDLSSPTLEPLRRISDEVSIPQPSSHHHKSSHSGKSSGKKPSSEGSGKKKPRKGSPASSISAGRTLFEATSQTCTRKLRELAL</sequence>
<evidence type="ECO:0000259" key="2">
    <source>
        <dbReference type="PROSITE" id="PS50888"/>
    </source>
</evidence>
<dbReference type="EMBL" id="ABJB010406372">
    <property type="status" value="NOT_ANNOTATED_CDS"/>
    <property type="molecule type" value="Genomic_DNA"/>
</dbReference>
<keyword evidence="5" id="KW-1185">Reference proteome</keyword>
<feature type="region of interest" description="Disordered" evidence="1">
    <location>
        <begin position="856"/>
        <end position="941"/>
    </location>
</feature>
<evidence type="ECO:0007829" key="6">
    <source>
        <dbReference type="PeptideAtlas" id="B7P7J9"/>
    </source>
</evidence>